<keyword evidence="2" id="KW-1185">Reference proteome</keyword>
<dbReference type="Proteomes" id="UP001164539">
    <property type="component" value="Chromosome 2"/>
</dbReference>
<name>A0ACC1YQR4_MELAZ</name>
<protein>
    <submittedName>
        <fullName evidence="1">MADS-box transcription factor family protein</fullName>
    </submittedName>
</protein>
<dbReference type="EMBL" id="CM051395">
    <property type="protein sequence ID" value="KAJ4725801.1"/>
    <property type="molecule type" value="Genomic_DNA"/>
</dbReference>
<proteinExistence type="predicted"/>
<gene>
    <name evidence="1" type="ORF">OWV82_004616</name>
</gene>
<evidence type="ECO:0000313" key="1">
    <source>
        <dbReference type="EMBL" id="KAJ4725801.1"/>
    </source>
</evidence>
<reference evidence="1 2" key="1">
    <citation type="journal article" date="2023" name="Science">
        <title>Complex scaffold remodeling in plant triterpene biosynthesis.</title>
        <authorList>
            <person name="De La Pena R."/>
            <person name="Hodgson H."/>
            <person name="Liu J.C."/>
            <person name="Stephenson M.J."/>
            <person name="Martin A.C."/>
            <person name="Owen C."/>
            <person name="Harkess A."/>
            <person name="Leebens-Mack J."/>
            <person name="Jimenez L.E."/>
            <person name="Osbourn A."/>
            <person name="Sattely E.S."/>
        </authorList>
    </citation>
    <scope>NUCLEOTIDE SEQUENCE [LARGE SCALE GENOMIC DNA]</scope>
    <source>
        <strain evidence="2">cv. JPN11</strain>
        <tissue evidence="1">Leaf</tissue>
    </source>
</reference>
<organism evidence="1 2">
    <name type="scientific">Melia azedarach</name>
    <name type="common">Chinaberry tree</name>
    <dbReference type="NCBI Taxonomy" id="155640"/>
    <lineage>
        <taxon>Eukaryota</taxon>
        <taxon>Viridiplantae</taxon>
        <taxon>Streptophyta</taxon>
        <taxon>Embryophyta</taxon>
        <taxon>Tracheophyta</taxon>
        <taxon>Spermatophyta</taxon>
        <taxon>Magnoliopsida</taxon>
        <taxon>eudicotyledons</taxon>
        <taxon>Gunneridae</taxon>
        <taxon>Pentapetalae</taxon>
        <taxon>rosids</taxon>
        <taxon>malvids</taxon>
        <taxon>Sapindales</taxon>
        <taxon>Meliaceae</taxon>
        <taxon>Melia</taxon>
    </lineage>
</organism>
<evidence type="ECO:0000313" key="2">
    <source>
        <dbReference type="Proteomes" id="UP001164539"/>
    </source>
</evidence>
<comment type="caution">
    <text evidence="1">The sequence shown here is derived from an EMBL/GenBank/DDBJ whole genome shotgun (WGS) entry which is preliminary data.</text>
</comment>
<accession>A0ACC1YQR4</accession>
<sequence>MGRGKLTMELIEKEKARMITYQKRKRGLKKKAQEFTTLCGVPTCMIIYGPRLNNRPVDVEIWPHDHQDFMAVVNSYRDKAFSSIRGVKSQNMYTFFADRKRKVDEQIAKTRKANYESKFSGGLDDLNQFSMDQLQAILAMFDYNLDVATRKLTILKGNQILIDDSKSELLVSGCSISTAQFLFQKTMEVDVFNRQMPISSSVYMQPPYYPSDHHHHQAFQMAPFDFNPMMVMANGGDQMGNSPYIPRHLDPMAAMIDNTSLMMNNPRPALQFFGSTSSQPYMQFPVLPSISSQIHGSQLNDFYGDINNSEFRHKSQTSCKYEYGSLVAIGGYGT</sequence>